<feature type="transmembrane region" description="Helical" evidence="1">
    <location>
        <begin position="42"/>
        <end position="62"/>
    </location>
</feature>
<proteinExistence type="predicted"/>
<feature type="transmembrane region" description="Helical" evidence="1">
    <location>
        <begin position="12"/>
        <end position="30"/>
    </location>
</feature>
<evidence type="ECO:0000256" key="1">
    <source>
        <dbReference type="SAM" id="Phobius"/>
    </source>
</evidence>
<dbReference type="EMBL" id="LR796733">
    <property type="protein sequence ID" value="CAB4161808.1"/>
    <property type="molecule type" value="Genomic_DNA"/>
</dbReference>
<evidence type="ECO:0008006" key="3">
    <source>
        <dbReference type="Google" id="ProtNLM"/>
    </source>
</evidence>
<protein>
    <recommendedName>
        <fullName evidence="3">Holin</fullName>
    </recommendedName>
</protein>
<reference evidence="2" key="1">
    <citation type="submission" date="2020-04" db="EMBL/GenBank/DDBJ databases">
        <authorList>
            <person name="Chiriac C."/>
            <person name="Salcher M."/>
            <person name="Ghai R."/>
            <person name="Kavagutti S V."/>
        </authorList>
    </citation>
    <scope>NUCLEOTIDE SEQUENCE</scope>
</reference>
<keyword evidence="1" id="KW-0472">Membrane</keyword>
<name>A0A6J5NXN0_9CAUD</name>
<gene>
    <name evidence="2" type="ORF">UFOVP778_6</name>
</gene>
<sequence length="75" mass="7953">MKSSLFTLNKADFVKGLVIAVLTAVITAVYSTVQSGTLAFDWKAISIAALSAALAYITKNLLTNSNDQFLAKDPS</sequence>
<keyword evidence="1" id="KW-1133">Transmembrane helix</keyword>
<organism evidence="2">
    <name type="scientific">uncultured Caudovirales phage</name>
    <dbReference type="NCBI Taxonomy" id="2100421"/>
    <lineage>
        <taxon>Viruses</taxon>
        <taxon>Duplodnaviria</taxon>
        <taxon>Heunggongvirae</taxon>
        <taxon>Uroviricota</taxon>
        <taxon>Caudoviricetes</taxon>
        <taxon>Peduoviridae</taxon>
        <taxon>Maltschvirus</taxon>
        <taxon>Maltschvirus maltsch</taxon>
    </lineage>
</organism>
<accession>A0A6J5NXN0</accession>
<keyword evidence="1" id="KW-0812">Transmembrane</keyword>
<evidence type="ECO:0000313" key="2">
    <source>
        <dbReference type="EMBL" id="CAB4161808.1"/>
    </source>
</evidence>